<keyword evidence="3" id="KW-1185">Reference proteome</keyword>
<dbReference type="AlphaFoldDB" id="A0A1H3XZL6"/>
<evidence type="ECO:0008006" key="4">
    <source>
        <dbReference type="Google" id="ProtNLM"/>
    </source>
</evidence>
<dbReference type="RefSeq" id="WP_091395935.1">
    <property type="nucleotide sequence ID" value="NZ_FNQY01000007.1"/>
</dbReference>
<feature type="signal peptide" evidence="1">
    <location>
        <begin position="1"/>
        <end position="20"/>
    </location>
</feature>
<accession>A0A1H3XZL6</accession>
<evidence type="ECO:0000313" key="2">
    <source>
        <dbReference type="EMBL" id="SEA04806.1"/>
    </source>
</evidence>
<organism evidence="2 3">
    <name type="scientific">Arachidicoccus rhizosphaerae</name>
    <dbReference type="NCBI Taxonomy" id="551991"/>
    <lineage>
        <taxon>Bacteria</taxon>
        <taxon>Pseudomonadati</taxon>
        <taxon>Bacteroidota</taxon>
        <taxon>Chitinophagia</taxon>
        <taxon>Chitinophagales</taxon>
        <taxon>Chitinophagaceae</taxon>
        <taxon>Arachidicoccus</taxon>
    </lineage>
</organism>
<name>A0A1H3XZL6_9BACT</name>
<keyword evidence="1" id="KW-0732">Signal</keyword>
<dbReference type="OrthoDB" id="673798at2"/>
<evidence type="ECO:0000313" key="3">
    <source>
        <dbReference type="Proteomes" id="UP000199041"/>
    </source>
</evidence>
<feature type="chain" id="PRO_5011702359" description="WG containing repeat-containing protein" evidence="1">
    <location>
        <begin position="21"/>
        <end position="209"/>
    </location>
</feature>
<proteinExistence type="predicted"/>
<dbReference type="Proteomes" id="UP000199041">
    <property type="component" value="Unassembled WGS sequence"/>
</dbReference>
<dbReference type="EMBL" id="FNQY01000007">
    <property type="protein sequence ID" value="SEA04806.1"/>
    <property type="molecule type" value="Genomic_DNA"/>
</dbReference>
<reference evidence="2 3" key="1">
    <citation type="submission" date="2016-10" db="EMBL/GenBank/DDBJ databases">
        <authorList>
            <person name="de Groot N.N."/>
        </authorList>
    </citation>
    <scope>NUCLEOTIDE SEQUENCE [LARGE SCALE GENOMIC DNA]</scope>
    <source>
        <strain evidence="2 3">Vu-144</strain>
    </source>
</reference>
<sequence length="209" mass="24388">MKKISFLLLGLAFATNYVNAQVYKLQDTILSVFTINDTLKYFEFYTPEYPHGNVGCGIISKVDQNVFGLAYADASNYNKFKMDFRDKTVDIIRTSEHGFIPYSLERNANRFKIINDKPQQNVSHFYLNYPIFYKANKKVVMRVYEYPCSESKIKKIPFNKGTKIEQRWTVGLYNKHNYIKDKTWIAAVCDNKFIGWLLLSDVDASFVNT</sequence>
<protein>
    <recommendedName>
        <fullName evidence="4">WG containing repeat-containing protein</fullName>
    </recommendedName>
</protein>
<evidence type="ECO:0000256" key="1">
    <source>
        <dbReference type="SAM" id="SignalP"/>
    </source>
</evidence>
<gene>
    <name evidence="2" type="ORF">SAMN05192529_10713</name>
</gene>